<dbReference type="EMBL" id="FOVW01000002">
    <property type="protein sequence ID" value="SFN86944.1"/>
    <property type="molecule type" value="Genomic_DNA"/>
</dbReference>
<keyword evidence="3" id="KW-1185">Reference proteome</keyword>
<reference evidence="3" key="1">
    <citation type="submission" date="2016-10" db="EMBL/GenBank/DDBJ databases">
        <authorList>
            <person name="Varghese N."/>
            <person name="Submissions S."/>
        </authorList>
    </citation>
    <scope>NUCLEOTIDE SEQUENCE [LARGE SCALE GENOMIC DNA]</scope>
    <source>
        <strain evidence="3">DSM 15282</strain>
    </source>
</reference>
<dbReference type="AlphaFoldDB" id="A0A1I5CJ74"/>
<dbReference type="STRING" id="226506.SAMN04488519_102291"/>
<protein>
    <submittedName>
        <fullName evidence="2">Uncharacterized protein</fullName>
    </submittedName>
</protein>
<dbReference type="RefSeq" id="WP_091650491.1">
    <property type="nucleotide sequence ID" value="NZ_FOVW01000002.1"/>
</dbReference>
<sequence>MENLSLGELKYILQEPIYLFEEDQSELKNKVSENKSELVKKNEVPPTPHEEPIKSDELKPETEEIEIEPIKVRGKFEKGILILHEEAALSDPVMDMLVKMIQAVGHSMSEVGLVSSEELHGKSLEEFQAINAHIVLKFGKIKHPINALPIHEYQIHTEEETEYLFADSLTAISEDKNLKVKTWNALKLLFNISK</sequence>
<feature type="region of interest" description="Disordered" evidence="1">
    <location>
        <begin position="30"/>
        <end position="60"/>
    </location>
</feature>
<proteinExistence type="predicted"/>
<evidence type="ECO:0000313" key="2">
    <source>
        <dbReference type="EMBL" id="SFN86944.1"/>
    </source>
</evidence>
<evidence type="ECO:0000256" key="1">
    <source>
        <dbReference type="SAM" id="MobiDB-lite"/>
    </source>
</evidence>
<gene>
    <name evidence="2" type="ORF">SAMN04488519_102291</name>
</gene>
<evidence type="ECO:0000313" key="3">
    <source>
        <dbReference type="Proteomes" id="UP000199564"/>
    </source>
</evidence>
<accession>A0A1I5CJ74</accession>
<organism evidence="2 3">
    <name type="scientific">Algoriphagus ornithinivorans</name>
    <dbReference type="NCBI Taxonomy" id="226506"/>
    <lineage>
        <taxon>Bacteria</taxon>
        <taxon>Pseudomonadati</taxon>
        <taxon>Bacteroidota</taxon>
        <taxon>Cytophagia</taxon>
        <taxon>Cytophagales</taxon>
        <taxon>Cyclobacteriaceae</taxon>
        <taxon>Algoriphagus</taxon>
    </lineage>
</organism>
<dbReference type="Proteomes" id="UP000199564">
    <property type="component" value="Unassembled WGS sequence"/>
</dbReference>
<name>A0A1I5CJ74_9BACT</name>